<keyword evidence="3" id="KW-0378">Hydrolase</keyword>
<accession>A0ABQ2FC49</accession>
<sequence length="169" mass="18069">MRIMTVCLGNICRSPAAEAVLARRLEEAGLTDVTVTSAGTADYHVGSQPHPVSREEGEGRGYTFTSVALQLAADHFDEVDLVVVMDASNEADVLALARTPQDAAKVVRLGAFASDADAAVRDVPDPWGMPREAYVRMYDQIEDAVDGLVRAIQDGTVEDVLAAQRALRG</sequence>
<dbReference type="InterPro" id="IPR050438">
    <property type="entry name" value="LMW_PTPase"/>
</dbReference>
<keyword evidence="7" id="KW-1185">Reference proteome</keyword>
<evidence type="ECO:0000313" key="7">
    <source>
        <dbReference type="Proteomes" id="UP000662111"/>
    </source>
</evidence>
<dbReference type="InterPro" id="IPR023485">
    <property type="entry name" value="Ptyr_pPase"/>
</dbReference>
<proteinExistence type="inferred from homology"/>
<dbReference type="EC" id="3.1.3.48" evidence="2"/>
<feature type="domain" description="Phosphotyrosine protein phosphatase I" evidence="5">
    <location>
        <begin position="1"/>
        <end position="151"/>
    </location>
</feature>
<gene>
    <name evidence="6" type="primary">ptpA</name>
    <name evidence="6" type="ORF">GCM10011509_33750</name>
</gene>
<evidence type="ECO:0000256" key="3">
    <source>
        <dbReference type="ARBA" id="ARBA00022801"/>
    </source>
</evidence>
<protein>
    <recommendedName>
        <fullName evidence="2">protein-tyrosine-phosphatase</fullName>
        <ecNumber evidence="2">3.1.3.48</ecNumber>
    </recommendedName>
</protein>
<dbReference type="Proteomes" id="UP000662111">
    <property type="component" value="Unassembled WGS sequence"/>
</dbReference>
<comment type="similarity">
    <text evidence="1">Belongs to the low molecular weight phosphotyrosine protein phosphatase family.</text>
</comment>
<dbReference type="CDD" id="cd16343">
    <property type="entry name" value="LMWPTP"/>
    <property type="match status" value="1"/>
</dbReference>
<dbReference type="SUPFAM" id="SSF52788">
    <property type="entry name" value="Phosphotyrosine protein phosphatases I"/>
    <property type="match status" value="1"/>
</dbReference>
<dbReference type="Gene3D" id="3.40.50.2300">
    <property type="match status" value="1"/>
</dbReference>
<dbReference type="PANTHER" id="PTHR11717">
    <property type="entry name" value="LOW MOLECULAR WEIGHT PROTEIN TYROSINE PHOSPHATASE"/>
    <property type="match status" value="1"/>
</dbReference>
<dbReference type="PANTHER" id="PTHR11717:SF7">
    <property type="entry name" value="LOW MOLECULAR WEIGHT PHOSPHOTYROSINE PROTEIN PHOSPHATASE"/>
    <property type="match status" value="1"/>
</dbReference>
<organism evidence="6 7">
    <name type="scientific">Ornithinimicrobium pekingense</name>
    <dbReference type="NCBI Taxonomy" id="384677"/>
    <lineage>
        <taxon>Bacteria</taxon>
        <taxon>Bacillati</taxon>
        <taxon>Actinomycetota</taxon>
        <taxon>Actinomycetes</taxon>
        <taxon>Micrococcales</taxon>
        <taxon>Ornithinimicrobiaceae</taxon>
        <taxon>Ornithinimicrobium</taxon>
    </lineage>
</organism>
<evidence type="ECO:0000259" key="5">
    <source>
        <dbReference type="SMART" id="SM00226"/>
    </source>
</evidence>
<reference evidence="7" key="1">
    <citation type="journal article" date="2019" name="Int. J. Syst. Evol. Microbiol.">
        <title>The Global Catalogue of Microorganisms (GCM) 10K type strain sequencing project: providing services to taxonomists for standard genome sequencing and annotation.</title>
        <authorList>
            <consortium name="The Broad Institute Genomics Platform"/>
            <consortium name="The Broad Institute Genome Sequencing Center for Infectious Disease"/>
            <person name="Wu L."/>
            <person name="Ma J."/>
        </authorList>
    </citation>
    <scope>NUCLEOTIDE SEQUENCE [LARGE SCALE GENOMIC DNA]</scope>
    <source>
        <strain evidence="7">CGMCC 1.5362</strain>
    </source>
</reference>
<keyword evidence="4" id="KW-0904">Protein phosphatase</keyword>
<name>A0ABQ2FC49_9MICO</name>
<dbReference type="PRINTS" id="PR00719">
    <property type="entry name" value="LMWPTPASE"/>
</dbReference>
<comment type="caution">
    <text evidence="6">The sequence shown here is derived from an EMBL/GenBank/DDBJ whole genome shotgun (WGS) entry which is preliminary data.</text>
</comment>
<dbReference type="InterPro" id="IPR017867">
    <property type="entry name" value="Tyr_phospatase_low_mol_wt"/>
</dbReference>
<dbReference type="Pfam" id="PF01451">
    <property type="entry name" value="LMWPc"/>
    <property type="match status" value="1"/>
</dbReference>
<evidence type="ECO:0000256" key="4">
    <source>
        <dbReference type="ARBA" id="ARBA00022912"/>
    </source>
</evidence>
<dbReference type="InterPro" id="IPR036196">
    <property type="entry name" value="Ptyr_pPase_sf"/>
</dbReference>
<evidence type="ECO:0000256" key="2">
    <source>
        <dbReference type="ARBA" id="ARBA00013064"/>
    </source>
</evidence>
<evidence type="ECO:0000313" key="6">
    <source>
        <dbReference type="EMBL" id="GGK82464.1"/>
    </source>
</evidence>
<dbReference type="SMART" id="SM00226">
    <property type="entry name" value="LMWPc"/>
    <property type="match status" value="1"/>
</dbReference>
<dbReference type="EMBL" id="BMLB01000008">
    <property type="protein sequence ID" value="GGK82464.1"/>
    <property type="molecule type" value="Genomic_DNA"/>
</dbReference>
<dbReference type="RefSeq" id="WP_022919906.1">
    <property type="nucleotide sequence ID" value="NZ_BMLB01000008.1"/>
</dbReference>
<evidence type="ECO:0000256" key="1">
    <source>
        <dbReference type="ARBA" id="ARBA00011063"/>
    </source>
</evidence>